<evidence type="ECO:0000313" key="1">
    <source>
        <dbReference type="EMBL" id="CAL8087818.1"/>
    </source>
</evidence>
<proteinExistence type="predicted"/>
<organism evidence="1 2">
    <name type="scientific">Orchesella dallaii</name>
    <dbReference type="NCBI Taxonomy" id="48710"/>
    <lineage>
        <taxon>Eukaryota</taxon>
        <taxon>Metazoa</taxon>
        <taxon>Ecdysozoa</taxon>
        <taxon>Arthropoda</taxon>
        <taxon>Hexapoda</taxon>
        <taxon>Collembola</taxon>
        <taxon>Entomobryomorpha</taxon>
        <taxon>Entomobryoidea</taxon>
        <taxon>Orchesellidae</taxon>
        <taxon>Orchesellinae</taxon>
        <taxon>Orchesella</taxon>
    </lineage>
</organism>
<accession>A0ABP1Q3H1</accession>
<dbReference type="EMBL" id="CAXLJM020000022">
    <property type="protein sequence ID" value="CAL8087818.1"/>
    <property type="molecule type" value="Genomic_DNA"/>
</dbReference>
<reference evidence="1 2" key="1">
    <citation type="submission" date="2024-08" db="EMBL/GenBank/DDBJ databases">
        <authorList>
            <person name="Cucini C."/>
            <person name="Frati F."/>
        </authorList>
    </citation>
    <scope>NUCLEOTIDE SEQUENCE [LARGE SCALE GENOMIC DNA]</scope>
</reference>
<sequence length="315" mass="35695">MKKCKPNLLGFPKTTYYRMRNAAEKNRKIRESILRSNAVLQAKPHEITVGNAVELDDCENVTQHDVDSGILNSVQENDKEMGFLNSNNSLPIAPRIRSAPDKRTCPFIREPQLQMECEPAPSFATFDPAALSHSKQSAVSEINRLASRHGITDECLEDILKLLHNPTVLYNRQDIPKTVRGFEKVTLVSEMILRVCWVCAKCDQVHQYDMTQAEVAPKLSCCDYSFTYHDDHYIFFNAAQILQQVITAVEYGFIDKGTDRSLINITLNTDGAPLFKGSKSSIWPVLGAVDGTYFRKIWNFCRKKGWNGLERMASI</sequence>
<evidence type="ECO:0000313" key="2">
    <source>
        <dbReference type="Proteomes" id="UP001642540"/>
    </source>
</evidence>
<protein>
    <submittedName>
        <fullName evidence="1">Uncharacterized protein</fullName>
    </submittedName>
</protein>
<name>A0ABP1Q3H1_9HEXA</name>
<comment type="caution">
    <text evidence="1">The sequence shown here is derived from an EMBL/GenBank/DDBJ whole genome shotgun (WGS) entry which is preliminary data.</text>
</comment>
<keyword evidence="2" id="KW-1185">Reference proteome</keyword>
<dbReference type="Proteomes" id="UP001642540">
    <property type="component" value="Unassembled WGS sequence"/>
</dbReference>
<gene>
    <name evidence="1" type="ORF">ODALV1_LOCUS6859</name>
</gene>